<dbReference type="PROSITE" id="PS51384">
    <property type="entry name" value="FAD_FR"/>
    <property type="match status" value="1"/>
</dbReference>
<dbReference type="GO" id="GO:0071949">
    <property type="term" value="F:FAD binding"/>
    <property type="evidence" value="ECO:0007669"/>
    <property type="project" value="TreeGrafter"/>
</dbReference>
<evidence type="ECO:0000256" key="12">
    <source>
        <dbReference type="ARBA" id="ARBA00023004"/>
    </source>
</evidence>
<keyword evidence="20" id="KW-1185">Reference proteome</keyword>
<evidence type="ECO:0000256" key="5">
    <source>
        <dbReference type="ARBA" id="ARBA00022575"/>
    </source>
</evidence>
<dbReference type="AlphaFoldDB" id="A0A9P4QXF6"/>
<dbReference type="PANTHER" id="PTHR43396">
    <property type="entry name" value="FLAVOHEMOPROTEIN"/>
    <property type="match status" value="1"/>
</dbReference>
<evidence type="ECO:0000256" key="7">
    <source>
        <dbReference type="ARBA" id="ARBA00022630"/>
    </source>
</evidence>
<dbReference type="FunFam" id="3.40.50.80:FF:000010">
    <property type="entry name" value="Flavohemoprotein"/>
    <property type="match status" value="1"/>
</dbReference>
<evidence type="ECO:0000259" key="17">
    <source>
        <dbReference type="PROSITE" id="PS01033"/>
    </source>
</evidence>
<dbReference type="InterPro" id="IPR017927">
    <property type="entry name" value="FAD-bd_FR_type"/>
</dbReference>
<evidence type="ECO:0000256" key="13">
    <source>
        <dbReference type="ARBA" id="ARBA00023027"/>
    </source>
</evidence>
<dbReference type="GO" id="GO:0046210">
    <property type="term" value="P:nitric oxide catabolic process"/>
    <property type="evidence" value="ECO:0007669"/>
    <property type="project" value="TreeGrafter"/>
</dbReference>
<evidence type="ECO:0000256" key="2">
    <source>
        <dbReference type="ARBA" id="ARBA00001974"/>
    </source>
</evidence>
<evidence type="ECO:0000256" key="15">
    <source>
        <dbReference type="ARBA" id="ARBA00049433"/>
    </source>
</evidence>
<dbReference type="FunFam" id="2.40.30.10:FF:000034">
    <property type="entry name" value="Flavohemoprotein"/>
    <property type="match status" value="1"/>
</dbReference>
<dbReference type="CDD" id="cd08922">
    <property type="entry name" value="FHb-globin"/>
    <property type="match status" value="1"/>
</dbReference>
<gene>
    <name evidence="19" type="ORF">EJ04DRAFT_299588</name>
</gene>
<evidence type="ECO:0000256" key="9">
    <source>
        <dbReference type="ARBA" id="ARBA00022827"/>
    </source>
</evidence>
<dbReference type="PRINTS" id="PR00371">
    <property type="entry name" value="FPNCR"/>
</dbReference>
<dbReference type="PRINTS" id="PR00410">
    <property type="entry name" value="PHEHYDRXLASE"/>
</dbReference>
<evidence type="ECO:0000256" key="8">
    <source>
        <dbReference type="ARBA" id="ARBA00022723"/>
    </source>
</evidence>
<dbReference type="Proteomes" id="UP000799444">
    <property type="component" value="Unassembled WGS sequence"/>
</dbReference>
<dbReference type="NCBIfam" id="NF009805">
    <property type="entry name" value="PRK13289.1"/>
    <property type="match status" value="1"/>
</dbReference>
<comment type="caution">
    <text evidence="19">The sequence shown here is derived from an EMBL/GenBank/DDBJ whole genome shotgun (WGS) entry which is preliminary data.</text>
</comment>
<dbReference type="Pfam" id="PF00970">
    <property type="entry name" value="FAD_binding_6"/>
    <property type="match status" value="1"/>
</dbReference>
<keyword evidence="6" id="KW-0349">Heme</keyword>
<keyword evidence="12" id="KW-0408">Iron</keyword>
<name>A0A9P4QXF6_9PLEO</name>
<dbReference type="SUPFAM" id="SSF52343">
    <property type="entry name" value="Ferredoxin reductase-like, C-terminal NADP-linked domain"/>
    <property type="match status" value="1"/>
</dbReference>
<dbReference type="OrthoDB" id="436496at2759"/>
<comment type="catalytic activity">
    <reaction evidence="14">
        <text>2 nitric oxide + NADH + 2 O2 = 2 nitrate + NAD(+) + H(+)</text>
        <dbReference type="Rhea" id="RHEA:19469"/>
        <dbReference type="ChEBI" id="CHEBI:15378"/>
        <dbReference type="ChEBI" id="CHEBI:15379"/>
        <dbReference type="ChEBI" id="CHEBI:16480"/>
        <dbReference type="ChEBI" id="CHEBI:17632"/>
        <dbReference type="ChEBI" id="CHEBI:57540"/>
        <dbReference type="ChEBI" id="CHEBI:57945"/>
        <dbReference type="EC" id="1.14.12.17"/>
    </reaction>
</comment>
<evidence type="ECO:0000313" key="20">
    <source>
        <dbReference type="Proteomes" id="UP000799444"/>
    </source>
</evidence>
<comment type="function">
    <text evidence="16">In the presence of oxygen and NADH, it has NADH oxidase activity, which leads to the generation of superoxide and H(2)O(2). Under anaerobic conditions, it also exhibits nitric oxide reductase and FAD reductase activities. However, all these reactions are much lower than NOD activity.</text>
</comment>
<dbReference type="GO" id="GO:0008941">
    <property type="term" value="F:nitric oxide dioxygenase NAD(P)H activity"/>
    <property type="evidence" value="ECO:0007669"/>
    <property type="project" value="UniProtKB-EC"/>
</dbReference>
<dbReference type="Pfam" id="PF00042">
    <property type="entry name" value="Globin"/>
    <property type="match status" value="1"/>
</dbReference>
<proteinExistence type="inferred from homology"/>
<evidence type="ECO:0000256" key="11">
    <source>
        <dbReference type="ARBA" id="ARBA00023002"/>
    </source>
</evidence>
<keyword evidence="11" id="KW-0560">Oxidoreductase</keyword>
<evidence type="ECO:0000256" key="1">
    <source>
        <dbReference type="ARBA" id="ARBA00001970"/>
    </source>
</evidence>
<dbReference type="Pfam" id="PF00175">
    <property type="entry name" value="NAD_binding_1"/>
    <property type="match status" value="1"/>
</dbReference>
<evidence type="ECO:0000256" key="6">
    <source>
        <dbReference type="ARBA" id="ARBA00022617"/>
    </source>
</evidence>
<accession>A0A9P4QXF6</accession>
<dbReference type="InterPro" id="IPR001709">
    <property type="entry name" value="Flavoprot_Pyr_Nucl_cyt_Rdtase"/>
</dbReference>
<dbReference type="InterPro" id="IPR001433">
    <property type="entry name" value="OxRdtase_FAD/NAD-bd"/>
</dbReference>
<sequence length="421" mass="46317">MAPALTPAQAATIKATVPVLAQYGEIITTKFYADLLASNPSLKNIFNTTHQATGHQPRALAGALYAYAANIDNLGALSPAVELICHKHASLYIQPHHYEIVGTNLLATIKAVLGDAATPDIMDAWAAAYWQLADLMIAREAQLYAEAPNWTDWKDFRIARKERESDEITSFYFEPVEEGFEVPVYRPGQYISVNVFVDELDGGVWQARQYSLSDAPGKGYLRISVKKEGGVDLGDAAASKAHAGYISNILHEKKEVGDVVRLSHPYGDFFYEKEEADEESPVVLVSAGVGITPLMSILSHLTANEPKRPITWIHAARNAQVRAFKPHIDGLAAANKNLKTVLFTADPSDDEVQGEHYDVKGRLDLEKLGKERLYAGHDKTQYYTCGPTQFMLDVEAKLNSFGVPSERIKMELFGTGGIPRV</sequence>
<evidence type="ECO:0000256" key="10">
    <source>
        <dbReference type="ARBA" id="ARBA00022857"/>
    </source>
</evidence>
<evidence type="ECO:0000256" key="3">
    <source>
        <dbReference type="ARBA" id="ARBA00006401"/>
    </source>
</evidence>
<keyword evidence="7" id="KW-0285">Flavoprotein</keyword>
<keyword evidence="5" id="KW-0216">Detoxification</keyword>
<feature type="domain" description="Globin" evidence="17">
    <location>
        <begin position="4"/>
        <end position="141"/>
    </location>
</feature>
<comment type="cofactor">
    <cofactor evidence="2">
        <name>FAD</name>
        <dbReference type="ChEBI" id="CHEBI:57692"/>
    </cofactor>
</comment>
<dbReference type="InterPro" id="IPR017938">
    <property type="entry name" value="Riboflavin_synthase-like_b-brl"/>
</dbReference>
<dbReference type="GO" id="GO:0071500">
    <property type="term" value="P:cellular response to nitrosative stress"/>
    <property type="evidence" value="ECO:0007669"/>
    <property type="project" value="TreeGrafter"/>
</dbReference>
<dbReference type="SUPFAM" id="SSF46458">
    <property type="entry name" value="Globin-like"/>
    <property type="match status" value="1"/>
</dbReference>
<evidence type="ECO:0000259" key="18">
    <source>
        <dbReference type="PROSITE" id="PS51384"/>
    </source>
</evidence>
<dbReference type="InterPro" id="IPR008333">
    <property type="entry name" value="Cbr1-like_FAD-bd_dom"/>
</dbReference>
<dbReference type="EMBL" id="ML996169">
    <property type="protein sequence ID" value="KAF2732952.1"/>
    <property type="molecule type" value="Genomic_DNA"/>
</dbReference>
<dbReference type="GO" id="GO:0009636">
    <property type="term" value="P:response to toxic substance"/>
    <property type="evidence" value="ECO:0007669"/>
    <property type="project" value="UniProtKB-KW"/>
</dbReference>
<dbReference type="InterPro" id="IPR009050">
    <property type="entry name" value="Globin-like_sf"/>
</dbReference>
<dbReference type="InterPro" id="IPR000971">
    <property type="entry name" value="Globin"/>
</dbReference>
<dbReference type="Gene3D" id="3.40.50.80">
    <property type="entry name" value="Nucleotide-binding domain of ferredoxin-NADP reductase (FNR) module"/>
    <property type="match status" value="1"/>
</dbReference>
<dbReference type="SUPFAM" id="SSF63380">
    <property type="entry name" value="Riboflavin synthase domain-like"/>
    <property type="match status" value="1"/>
</dbReference>
<dbReference type="CDD" id="cd06184">
    <property type="entry name" value="flavohem_like_fad_nad_binding"/>
    <property type="match status" value="1"/>
</dbReference>
<organism evidence="19 20">
    <name type="scientific">Polyplosphaeria fusca</name>
    <dbReference type="NCBI Taxonomy" id="682080"/>
    <lineage>
        <taxon>Eukaryota</taxon>
        <taxon>Fungi</taxon>
        <taxon>Dikarya</taxon>
        <taxon>Ascomycota</taxon>
        <taxon>Pezizomycotina</taxon>
        <taxon>Dothideomycetes</taxon>
        <taxon>Pleosporomycetidae</taxon>
        <taxon>Pleosporales</taxon>
        <taxon>Tetraplosphaeriaceae</taxon>
        <taxon>Polyplosphaeria</taxon>
    </lineage>
</organism>
<dbReference type="InterPro" id="IPR012292">
    <property type="entry name" value="Globin/Proto"/>
</dbReference>
<comment type="cofactor">
    <cofactor evidence="1">
        <name>heme b</name>
        <dbReference type="ChEBI" id="CHEBI:60344"/>
    </cofactor>
</comment>
<dbReference type="Gene3D" id="2.40.30.10">
    <property type="entry name" value="Translation factors"/>
    <property type="match status" value="1"/>
</dbReference>
<evidence type="ECO:0000256" key="4">
    <source>
        <dbReference type="ARBA" id="ARBA00012229"/>
    </source>
</evidence>
<evidence type="ECO:0000256" key="16">
    <source>
        <dbReference type="ARBA" id="ARBA00056398"/>
    </source>
</evidence>
<dbReference type="PANTHER" id="PTHR43396:SF3">
    <property type="entry name" value="FLAVOHEMOPROTEIN"/>
    <property type="match status" value="1"/>
</dbReference>
<evidence type="ECO:0000256" key="14">
    <source>
        <dbReference type="ARBA" id="ARBA00048649"/>
    </source>
</evidence>
<evidence type="ECO:0000313" key="19">
    <source>
        <dbReference type="EMBL" id="KAF2732952.1"/>
    </source>
</evidence>
<dbReference type="Gene3D" id="1.10.490.10">
    <property type="entry name" value="Globins"/>
    <property type="match status" value="1"/>
</dbReference>
<keyword evidence="8" id="KW-0479">Metal-binding</keyword>
<reference evidence="19" key="1">
    <citation type="journal article" date="2020" name="Stud. Mycol.">
        <title>101 Dothideomycetes genomes: a test case for predicting lifestyles and emergence of pathogens.</title>
        <authorList>
            <person name="Haridas S."/>
            <person name="Albert R."/>
            <person name="Binder M."/>
            <person name="Bloem J."/>
            <person name="Labutti K."/>
            <person name="Salamov A."/>
            <person name="Andreopoulos B."/>
            <person name="Baker S."/>
            <person name="Barry K."/>
            <person name="Bills G."/>
            <person name="Bluhm B."/>
            <person name="Cannon C."/>
            <person name="Castanera R."/>
            <person name="Culley D."/>
            <person name="Daum C."/>
            <person name="Ezra D."/>
            <person name="Gonzalez J."/>
            <person name="Henrissat B."/>
            <person name="Kuo A."/>
            <person name="Liang C."/>
            <person name="Lipzen A."/>
            <person name="Lutzoni F."/>
            <person name="Magnuson J."/>
            <person name="Mondo S."/>
            <person name="Nolan M."/>
            <person name="Ohm R."/>
            <person name="Pangilinan J."/>
            <person name="Park H.-J."/>
            <person name="Ramirez L."/>
            <person name="Alfaro M."/>
            <person name="Sun H."/>
            <person name="Tritt A."/>
            <person name="Yoshinaga Y."/>
            <person name="Zwiers L.-H."/>
            <person name="Turgeon B."/>
            <person name="Goodwin S."/>
            <person name="Spatafora J."/>
            <person name="Crous P."/>
            <person name="Grigoriev I."/>
        </authorList>
    </citation>
    <scope>NUCLEOTIDE SEQUENCE</scope>
    <source>
        <strain evidence="19">CBS 125425</strain>
    </source>
</reference>
<dbReference type="PROSITE" id="PS01033">
    <property type="entry name" value="GLOBIN"/>
    <property type="match status" value="1"/>
</dbReference>
<comment type="similarity">
    <text evidence="3">In the C-terminal section; belongs to the flavoprotein pyridine nucleotide cytochrome reductase family.</text>
</comment>
<dbReference type="InterPro" id="IPR039261">
    <property type="entry name" value="FNR_nucleotide-bd"/>
</dbReference>
<dbReference type="EC" id="1.14.12.17" evidence="4"/>
<keyword evidence="9" id="KW-0274">FAD</keyword>
<comment type="catalytic activity">
    <reaction evidence="15">
        <text>2 nitric oxide + NADPH + 2 O2 = 2 nitrate + NADP(+) + H(+)</text>
        <dbReference type="Rhea" id="RHEA:19465"/>
        <dbReference type="ChEBI" id="CHEBI:15378"/>
        <dbReference type="ChEBI" id="CHEBI:15379"/>
        <dbReference type="ChEBI" id="CHEBI:16480"/>
        <dbReference type="ChEBI" id="CHEBI:17632"/>
        <dbReference type="ChEBI" id="CHEBI:57783"/>
        <dbReference type="ChEBI" id="CHEBI:58349"/>
        <dbReference type="EC" id="1.14.12.17"/>
    </reaction>
</comment>
<dbReference type="GO" id="GO:0020037">
    <property type="term" value="F:heme binding"/>
    <property type="evidence" value="ECO:0007669"/>
    <property type="project" value="InterPro"/>
</dbReference>
<feature type="domain" description="FAD-binding FR-type" evidence="18">
    <location>
        <begin position="151"/>
        <end position="272"/>
    </location>
</feature>
<protein>
    <recommendedName>
        <fullName evidence="4">nitric oxide dioxygenase</fullName>
        <ecNumber evidence="4">1.14.12.17</ecNumber>
    </recommendedName>
</protein>
<keyword evidence="10" id="KW-0521">NADP</keyword>
<dbReference type="GO" id="GO:0046872">
    <property type="term" value="F:metal ion binding"/>
    <property type="evidence" value="ECO:0007669"/>
    <property type="project" value="UniProtKB-KW"/>
</dbReference>
<keyword evidence="13" id="KW-0520">NAD</keyword>
<dbReference type="FunFam" id="1.10.490.10:FF:000003">
    <property type="entry name" value="Flavohemoprotein"/>
    <property type="match status" value="1"/>
</dbReference>
<dbReference type="GO" id="GO:0019825">
    <property type="term" value="F:oxygen binding"/>
    <property type="evidence" value="ECO:0007669"/>
    <property type="project" value="InterPro"/>
</dbReference>